<dbReference type="AlphaFoldDB" id="A0A178Z9I2"/>
<dbReference type="GeneID" id="30014163"/>
<evidence type="ECO:0000313" key="2">
    <source>
        <dbReference type="Proteomes" id="UP000078343"/>
    </source>
</evidence>
<dbReference type="Proteomes" id="UP000078343">
    <property type="component" value="Unassembled WGS sequence"/>
</dbReference>
<sequence length="237" mass="27046">MDSQFLRRWLWPATPKIAPPAFRVRTKLNSEEAVRRLHKIRDSLQMTKEEIVDVCRMVERDGRLQGALFKTDAELLVTILAVRTYNVGEREYLGTAVLTFERLMARTRALFLKAHPAVRTYQGSTPSELHFLASTLADELYNSMATLTNVRERVRNEVYPDLAAKVEVQISWSKWVCLLYTRRNNGREMKAERGGGCGGGGGNGIIRVAEEHHEREHLFTANGMAYNGGRCRCLDYQ</sequence>
<keyword evidence="2" id="KW-1185">Reference proteome</keyword>
<dbReference type="RefSeq" id="XP_018689210.1">
    <property type="nucleotide sequence ID" value="XM_018841501.1"/>
</dbReference>
<comment type="caution">
    <text evidence="1">The sequence shown here is derived from an EMBL/GenBank/DDBJ whole genome shotgun (WGS) entry which is preliminary data.</text>
</comment>
<gene>
    <name evidence="1" type="ORF">AYL99_09995</name>
</gene>
<dbReference type="EMBL" id="LVYI01000010">
    <property type="protein sequence ID" value="OAP55843.1"/>
    <property type="molecule type" value="Genomic_DNA"/>
</dbReference>
<organism evidence="1 2">
    <name type="scientific">Fonsecaea erecta</name>
    <dbReference type="NCBI Taxonomy" id="1367422"/>
    <lineage>
        <taxon>Eukaryota</taxon>
        <taxon>Fungi</taxon>
        <taxon>Dikarya</taxon>
        <taxon>Ascomycota</taxon>
        <taxon>Pezizomycotina</taxon>
        <taxon>Eurotiomycetes</taxon>
        <taxon>Chaetothyriomycetidae</taxon>
        <taxon>Chaetothyriales</taxon>
        <taxon>Herpotrichiellaceae</taxon>
        <taxon>Fonsecaea</taxon>
    </lineage>
</organism>
<dbReference type="OrthoDB" id="4146506at2759"/>
<evidence type="ECO:0000313" key="1">
    <source>
        <dbReference type="EMBL" id="OAP55843.1"/>
    </source>
</evidence>
<reference evidence="1 2" key="1">
    <citation type="submission" date="2016-04" db="EMBL/GenBank/DDBJ databases">
        <title>Draft genome of Fonsecaea erecta CBS 125763.</title>
        <authorList>
            <person name="Weiss V.A."/>
            <person name="Vicente V.A."/>
            <person name="Raittz R.T."/>
            <person name="Moreno L.F."/>
            <person name="De Souza E.M."/>
            <person name="Pedrosa F.O."/>
            <person name="Steffens M.B."/>
            <person name="Faoro H."/>
            <person name="Tadra-Sfeir M.Z."/>
            <person name="Najafzadeh M.J."/>
            <person name="Felipe M.S."/>
            <person name="Teixeira M."/>
            <person name="Sun J."/>
            <person name="Xi L."/>
            <person name="Gomes R."/>
            <person name="De Azevedo C.M."/>
            <person name="Salgado C.G."/>
            <person name="Da Silva M.B."/>
            <person name="Nascimento M.F."/>
            <person name="Queiroz-Telles F."/>
            <person name="Attili D.S."/>
            <person name="Gorbushina A."/>
        </authorList>
    </citation>
    <scope>NUCLEOTIDE SEQUENCE [LARGE SCALE GENOMIC DNA]</scope>
    <source>
        <strain evidence="1 2">CBS 125763</strain>
    </source>
</reference>
<accession>A0A178Z9I2</accession>
<protein>
    <submittedName>
        <fullName evidence="1">Uncharacterized protein</fullName>
    </submittedName>
</protein>
<proteinExistence type="predicted"/>
<name>A0A178Z9I2_9EURO</name>